<feature type="domain" description="Major facilitator superfamily (MFS) profile" evidence="6">
    <location>
        <begin position="45"/>
        <end position="510"/>
    </location>
</feature>
<evidence type="ECO:0000313" key="7">
    <source>
        <dbReference type="EMBL" id="THZ83189.1"/>
    </source>
</evidence>
<feature type="transmembrane region" description="Helical" evidence="5">
    <location>
        <begin position="110"/>
        <end position="137"/>
    </location>
</feature>
<dbReference type="PANTHER" id="PTHR23501">
    <property type="entry name" value="MAJOR FACILITATOR SUPERFAMILY"/>
    <property type="match status" value="1"/>
</dbReference>
<dbReference type="Gene3D" id="1.20.1250.20">
    <property type="entry name" value="MFS general substrate transporter like domains"/>
    <property type="match status" value="1"/>
</dbReference>
<dbReference type="InterPro" id="IPR020846">
    <property type="entry name" value="MFS_dom"/>
</dbReference>
<feature type="transmembrane region" description="Helical" evidence="5">
    <location>
        <begin position="233"/>
        <end position="257"/>
    </location>
</feature>
<evidence type="ECO:0000256" key="3">
    <source>
        <dbReference type="ARBA" id="ARBA00022989"/>
    </source>
</evidence>
<dbReference type="PANTHER" id="PTHR23501:SF94">
    <property type="entry name" value="MAJOR FACILITATOR SUPERFAMILY (MFS) PROFILE DOMAIN-CONTAINING PROTEIN"/>
    <property type="match status" value="1"/>
</dbReference>
<comment type="subcellular location">
    <subcellularLocation>
        <location evidence="1">Membrane</location>
        <topology evidence="1">Multi-pass membrane protein</topology>
    </subcellularLocation>
</comment>
<proteinExistence type="predicted"/>
<comment type="caution">
    <text evidence="7">The sequence shown here is derived from an EMBL/GenBank/DDBJ whole genome shotgun (WGS) entry which is preliminary data.</text>
</comment>
<name>A0A4S9XSW5_AURPU</name>
<dbReference type="Proteomes" id="UP000310039">
    <property type="component" value="Unassembled WGS sequence"/>
</dbReference>
<feature type="transmembrane region" description="Helical" evidence="5">
    <location>
        <begin position="263"/>
        <end position="285"/>
    </location>
</feature>
<dbReference type="GO" id="GO:0005886">
    <property type="term" value="C:plasma membrane"/>
    <property type="evidence" value="ECO:0007669"/>
    <property type="project" value="TreeGrafter"/>
</dbReference>
<feature type="transmembrane region" description="Helical" evidence="5">
    <location>
        <begin position="143"/>
        <end position="160"/>
    </location>
</feature>
<feature type="transmembrane region" description="Helical" evidence="5">
    <location>
        <begin position="410"/>
        <end position="436"/>
    </location>
</feature>
<dbReference type="PRINTS" id="PR01036">
    <property type="entry name" value="TCRTETB"/>
</dbReference>
<feature type="transmembrane region" description="Helical" evidence="5">
    <location>
        <begin position="44"/>
        <end position="62"/>
    </location>
</feature>
<gene>
    <name evidence="7" type="ORF">D6C84_05189</name>
</gene>
<feature type="transmembrane region" description="Helical" evidence="5">
    <location>
        <begin position="172"/>
        <end position="192"/>
    </location>
</feature>
<dbReference type="GO" id="GO:0022857">
    <property type="term" value="F:transmembrane transporter activity"/>
    <property type="evidence" value="ECO:0007669"/>
    <property type="project" value="InterPro"/>
</dbReference>
<feature type="transmembrane region" description="Helical" evidence="5">
    <location>
        <begin position="339"/>
        <end position="364"/>
    </location>
</feature>
<accession>A0A4S9XSW5</accession>
<organism evidence="7 8">
    <name type="scientific">Aureobasidium pullulans</name>
    <name type="common">Black yeast</name>
    <name type="synonym">Pullularia pullulans</name>
    <dbReference type="NCBI Taxonomy" id="5580"/>
    <lineage>
        <taxon>Eukaryota</taxon>
        <taxon>Fungi</taxon>
        <taxon>Dikarya</taxon>
        <taxon>Ascomycota</taxon>
        <taxon>Pezizomycotina</taxon>
        <taxon>Dothideomycetes</taxon>
        <taxon>Dothideomycetidae</taxon>
        <taxon>Dothideales</taxon>
        <taxon>Saccotheciaceae</taxon>
        <taxon>Aureobasidium</taxon>
    </lineage>
</organism>
<keyword evidence="4 5" id="KW-0472">Membrane</keyword>
<dbReference type="PROSITE" id="PS50850">
    <property type="entry name" value="MFS"/>
    <property type="match status" value="1"/>
</dbReference>
<dbReference type="AlphaFoldDB" id="A0A4S9XSW5"/>
<feature type="transmembrane region" description="Helical" evidence="5">
    <location>
        <begin position="376"/>
        <end position="404"/>
    </location>
</feature>
<reference evidence="7 8" key="1">
    <citation type="submission" date="2018-10" db="EMBL/GenBank/DDBJ databases">
        <title>Fifty Aureobasidium pullulans genomes reveal a recombining polyextremotolerant generalist.</title>
        <authorList>
            <person name="Gostincar C."/>
            <person name="Turk M."/>
            <person name="Zajc J."/>
            <person name="Gunde-Cimerman N."/>
        </authorList>
    </citation>
    <scope>NUCLEOTIDE SEQUENCE [LARGE SCALE GENOMIC DNA]</scope>
    <source>
        <strain evidence="7 8">EXF-3403</strain>
    </source>
</reference>
<feature type="transmembrane region" description="Helical" evidence="5">
    <location>
        <begin position="482"/>
        <end position="505"/>
    </location>
</feature>
<dbReference type="SUPFAM" id="SSF103473">
    <property type="entry name" value="MFS general substrate transporter"/>
    <property type="match status" value="1"/>
</dbReference>
<sequence length="541" mass="59190">MAFRKLKSHVAMRTTSVVSDTNLQQNVENGRNSPKWKPSKQVKLIVVTQAFVCFFVALDSTILTTTLPTLSKALHTNTTQTFWIATSYLLTSAVFQPPIAALSDIFGRQALFLLAIILFTIGSIVCCASHGIVSMLIGRSVKGIGGGGILSLNLIILSDIIPLRQRAQYQGYLQLCFALGSNIAPVVGGLIVERTTWRWLFLINIPFCAISMATVPFIIRYSRPKTTIRDRLLSVDWAGITMSTTSTTLFLIGISWGGTEYSWSSAATLCPLIIGLAGVFCTIIYEMKFARMPFLRMSLFHNRSAIAAYICTMLMAFSVYATLYYLVLWLLAVKEISEIMAGVCIFPLGMTVVPISGITGVLITRLGRYQWADTSTVAYVFMFVCAGIGLGLLMNSLSAAVQAISPTKDVAYASSMFAFMRSLGLCLGVSIGGTIFQNFLRQRLEHYGLSTELAENAEVYASLLRSTPSSPHKILLKEIINWAFRMLFATLCGICGLGLTISVLIGKYSLDKELDSQHVIVQSESESEGKREVSDSSVVVA</sequence>
<keyword evidence="3 5" id="KW-1133">Transmembrane helix</keyword>
<evidence type="ECO:0000256" key="5">
    <source>
        <dbReference type="SAM" id="Phobius"/>
    </source>
</evidence>
<evidence type="ECO:0000259" key="6">
    <source>
        <dbReference type="PROSITE" id="PS50850"/>
    </source>
</evidence>
<protein>
    <submittedName>
        <fullName evidence="7">Putative efflux pump antibiotic resistance protein</fullName>
    </submittedName>
</protein>
<dbReference type="InterPro" id="IPR036259">
    <property type="entry name" value="MFS_trans_sf"/>
</dbReference>
<evidence type="ECO:0000256" key="4">
    <source>
        <dbReference type="ARBA" id="ARBA00023136"/>
    </source>
</evidence>
<evidence type="ECO:0000313" key="8">
    <source>
        <dbReference type="Proteomes" id="UP000310039"/>
    </source>
</evidence>
<feature type="transmembrane region" description="Helical" evidence="5">
    <location>
        <begin position="82"/>
        <end position="103"/>
    </location>
</feature>
<keyword evidence="2 5" id="KW-0812">Transmembrane</keyword>
<feature type="transmembrane region" description="Helical" evidence="5">
    <location>
        <begin position="306"/>
        <end position="327"/>
    </location>
</feature>
<dbReference type="InterPro" id="IPR011701">
    <property type="entry name" value="MFS"/>
</dbReference>
<evidence type="ECO:0000256" key="1">
    <source>
        <dbReference type="ARBA" id="ARBA00004141"/>
    </source>
</evidence>
<evidence type="ECO:0000256" key="2">
    <source>
        <dbReference type="ARBA" id="ARBA00022692"/>
    </source>
</evidence>
<feature type="transmembrane region" description="Helical" evidence="5">
    <location>
        <begin position="198"/>
        <end position="221"/>
    </location>
</feature>
<dbReference type="Pfam" id="PF07690">
    <property type="entry name" value="MFS_1"/>
    <property type="match status" value="1"/>
</dbReference>
<dbReference type="EMBL" id="QZBT01000064">
    <property type="protein sequence ID" value="THZ83189.1"/>
    <property type="molecule type" value="Genomic_DNA"/>
</dbReference>